<sequence>MATNLPPCVISNRDPVSVLMEHGQTREVTVDFTECTRTGPAHNSRFHTAALVNGKRFAEGHGTSKKNAKKIAAELALDRLYKVASRNLSGANELVADRIENNEDENANDEPLSPAQKIKAMAKGVFELAEETQMIYYCKEKVVASFLMERCGQITVVALGTGNRSVLYQNLKTDGTCILQAHAEIVARRSFIRFLYNELNRFIDCETDAIFTLGTSGRLQLLDSVKFHLYISRPPCGDASAFPTIGSKDVRSKALRKQGVLRTLVADGEGAIPTDSILPAGHNGEERLRVMTCSDKICRWNVVGVQGALLSHLIEPIYLSKVVIGSYSGDQKEHVPRALFGRLQTGTLEEKIYNPYVVNEPSLYYPEDHDLDNYALNKSRQYSVVWTLGDDGVEVIDGIFGIKISGPTDMPYSAISKKHFFTLFHELCQKFGRRDLLGKSYLQIKDKASEYRRNQDVLYQHFVSKKLGTWCSVSENYDVDNFYL</sequence>
<dbReference type="GO" id="GO:0008251">
    <property type="term" value="F:tRNA-specific adenosine deaminase activity"/>
    <property type="evidence" value="ECO:0007669"/>
    <property type="project" value="TreeGrafter"/>
</dbReference>
<dbReference type="Proteomes" id="UP000030746">
    <property type="component" value="Unassembled WGS sequence"/>
</dbReference>
<keyword evidence="1" id="KW-0694">RNA-binding</keyword>
<dbReference type="RefSeq" id="XP_009062351.1">
    <property type="nucleotide sequence ID" value="XM_009064103.1"/>
</dbReference>
<dbReference type="EMBL" id="KB202954">
    <property type="protein sequence ID" value="ESO86954.1"/>
    <property type="molecule type" value="Genomic_DNA"/>
</dbReference>
<dbReference type="CTD" id="20240418"/>
<dbReference type="PROSITE" id="PS50137">
    <property type="entry name" value="DS_RBD"/>
    <property type="match status" value="1"/>
</dbReference>
<dbReference type="Pfam" id="PF00035">
    <property type="entry name" value="dsrm"/>
    <property type="match status" value="1"/>
</dbReference>
<dbReference type="AlphaFoldDB" id="V4BDU3"/>
<dbReference type="SUPFAM" id="SSF54768">
    <property type="entry name" value="dsRNA-binding domain-like"/>
    <property type="match status" value="1"/>
</dbReference>
<evidence type="ECO:0000313" key="5">
    <source>
        <dbReference type="Proteomes" id="UP000030746"/>
    </source>
</evidence>
<dbReference type="PANTHER" id="PTHR10910:SF62">
    <property type="entry name" value="AT07585P-RELATED"/>
    <property type="match status" value="1"/>
</dbReference>
<dbReference type="SMART" id="SM00552">
    <property type="entry name" value="ADEAMc"/>
    <property type="match status" value="1"/>
</dbReference>
<evidence type="ECO:0000259" key="2">
    <source>
        <dbReference type="PROSITE" id="PS50137"/>
    </source>
</evidence>
<dbReference type="GO" id="GO:0006382">
    <property type="term" value="P:adenosine to inosine editing"/>
    <property type="evidence" value="ECO:0007669"/>
    <property type="project" value="TreeGrafter"/>
</dbReference>
<gene>
    <name evidence="4" type="ORF">LOTGIDRAFT_166687</name>
</gene>
<dbReference type="GO" id="GO:0005737">
    <property type="term" value="C:cytoplasm"/>
    <property type="evidence" value="ECO:0007669"/>
    <property type="project" value="TreeGrafter"/>
</dbReference>
<dbReference type="GO" id="GO:0003726">
    <property type="term" value="F:double-stranded RNA adenosine deaminase activity"/>
    <property type="evidence" value="ECO:0007669"/>
    <property type="project" value="TreeGrafter"/>
</dbReference>
<evidence type="ECO:0000259" key="3">
    <source>
        <dbReference type="PROSITE" id="PS50141"/>
    </source>
</evidence>
<reference evidence="4 5" key="1">
    <citation type="journal article" date="2013" name="Nature">
        <title>Insights into bilaterian evolution from three spiralian genomes.</title>
        <authorList>
            <person name="Simakov O."/>
            <person name="Marletaz F."/>
            <person name="Cho S.J."/>
            <person name="Edsinger-Gonzales E."/>
            <person name="Havlak P."/>
            <person name="Hellsten U."/>
            <person name="Kuo D.H."/>
            <person name="Larsson T."/>
            <person name="Lv J."/>
            <person name="Arendt D."/>
            <person name="Savage R."/>
            <person name="Osoegawa K."/>
            <person name="de Jong P."/>
            <person name="Grimwood J."/>
            <person name="Chapman J.A."/>
            <person name="Shapiro H."/>
            <person name="Aerts A."/>
            <person name="Otillar R.P."/>
            <person name="Terry A.Y."/>
            <person name="Boore J.L."/>
            <person name="Grigoriev I.V."/>
            <person name="Lindberg D.R."/>
            <person name="Seaver E.C."/>
            <person name="Weisblat D.A."/>
            <person name="Putnam N.H."/>
            <person name="Rokhsar D.S."/>
        </authorList>
    </citation>
    <scope>NUCLEOTIDE SEQUENCE [LARGE SCALE GENOMIC DNA]</scope>
</reference>
<dbReference type="InterPro" id="IPR002466">
    <property type="entry name" value="A_deamin"/>
</dbReference>
<dbReference type="Gene3D" id="3.30.160.20">
    <property type="match status" value="1"/>
</dbReference>
<evidence type="ECO:0000313" key="4">
    <source>
        <dbReference type="EMBL" id="ESO86954.1"/>
    </source>
</evidence>
<evidence type="ECO:0000256" key="1">
    <source>
        <dbReference type="PROSITE-ProRule" id="PRU00266"/>
    </source>
</evidence>
<dbReference type="KEGG" id="lgi:LOTGIDRAFT_166687"/>
<dbReference type="GO" id="GO:0006396">
    <property type="term" value="P:RNA processing"/>
    <property type="evidence" value="ECO:0007669"/>
    <property type="project" value="InterPro"/>
</dbReference>
<protein>
    <recommendedName>
        <fullName evidence="6">A to I editase domain-containing protein</fullName>
    </recommendedName>
</protein>
<dbReference type="OMA" id="WCLGDED"/>
<dbReference type="PROSITE" id="PS50141">
    <property type="entry name" value="A_DEAMIN_EDITASE"/>
    <property type="match status" value="1"/>
</dbReference>
<evidence type="ECO:0008006" key="6">
    <source>
        <dbReference type="Google" id="ProtNLM"/>
    </source>
</evidence>
<proteinExistence type="predicted"/>
<dbReference type="SMART" id="SM00358">
    <property type="entry name" value="DSRM"/>
    <property type="match status" value="1"/>
</dbReference>
<dbReference type="CDD" id="cd19875">
    <property type="entry name" value="DSRM_EIF2AK2-like"/>
    <property type="match status" value="1"/>
</dbReference>
<organism evidence="4 5">
    <name type="scientific">Lottia gigantea</name>
    <name type="common">Giant owl limpet</name>
    <dbReference type="NCBI Taxonomy" id="225164"/>
    <lineage>
        <taxon>Eukaryota</taxon>
        <taxon>Metazoa</taxon>
        <taxon>Spiralia</taxon>
        <taxon>Lophotrochozoa</taxon>
        <taxon>Mollusca</taxon>
        <taxon>Gastropoda</taxon>
        <taxon>Patellogastropoda</taxon>
        <taxon>Lottioidea</taxon>
        <taxon>Lottiidae</taxon>
        <taxon>Lottia</taxon>
    </lineage>
</organism>
<accession>V4BDU3</accession>
<dbReference type="HOGENOM" id="CLU_005382_3_0_1"/>
<dbReference type="GO" id="GO:0005730">
    <property type="term" value="C:nucleolus"/>
    <property type="evidence" value="ECO:0007669"/>
    <property type="project" value="TreeGrafter"/>
</dbReference>
<dbReference type="GO" id="GO:0003725">
    <property type="term" value="F:double-stranded RNA binding"/>
    <property type="evidence" value="ECO:0007669"/>
    <property type="project" value="TreeGrafter"/>
</dbReference>
<keyword evidence="5" id="KW-1185">Reference proteome</keyword>
<feature type="domain" description="DRBM" evidence="2">
    <location>
        <begin position="14"/>
        <end position="82"/>
    </location>
</feature>
<dbReference type="InterPro" id="IPR014720">
    <property type="entry name" value="dsRBD_dom"/>
</dbReference>
<dbReference type="GeneID" id="20240418"/>
<dbReference type="OrthoDB" id="10268011at2759"/>
<dbReference type="PANTHER" id="PTHR10910">
    <property type="entry name" value="EUKARYOTE SPECIFIC DSRNA BINDING PROTEIN"/>
    <property type="match status" value="1"/>
</dbReference>
<feature type="domain" description="A to I editase" evidence="3">
    <location>
        <begin position="158"/>
        <end position="470"/>
    </location>
</feature>
<name>V4BDU3_LOTGI</name>
<dbReference type="Pfam" id="PF02137">
    <property type="entry name" value="A_deamin"/>
    <property type="match status" value="1"/>
</dbReference>